<proteinExistence type="predicted"/>
<dbReference type="SUPFAM" id="SSF49344">
    <property type="entry name" value="CBD9-like"/>
    <property type="match status" value="1"/>
</dbReference>
<feature type="domain" description="Carbohydrate-binding" evidence="1">
    <location>
        <begin position="64"/>
        <end position="234"/>
    </location>
</feature>
<dbReference type="InterPro" id="IPR010502">
    <property type="entry name" value="Carb-bd_dom_fam9"/>
</dbReference>
<accession>A0A382YIE2</accession>
<feature type="non-terminal residue" evidence="2">
    <location>
        <position position="1"/>
    </location>
</feature>
<dbReference type="GO" id="GO:0004553">
    <property type="term" value="F:hydrolase activity, hydrolyzing O-glycosyl compounds"/>
    <property type="evidence" value="ECO:0007669"/>
    <property type="project" value="InterPro"/>
</dbReference>
<protein>
    <recommendedName>
        <fullName evidence="1">Carbohydrate-binding domain-containing protein</fullName>
    </recommendedName>
</protein>
<name>A0A382YIE2_9ZZZZ</name>
<evidence type="ECO:0000259" key="1">
    <source>
        <dbReference type="Pfam" id="PF06452"/>
    </source>
</evidence>
<dbReference type="Gene3D" id="2.60.40.1190">
    <property type="match status" value="1"/>
</dbReference>
<reference evidence="2" key="1">
    <citation type="submission" date="2018-05" db="EMBL/GenBank/DDBJ databases">
        <authorList>
            <person name="Lanie J.A."/>
            <person name="Ng W.-L."/>
            <person name="Kazmierczak K.M."/>
            <person name="Andrzejewski T.M."/>
            <person name="Davidsen T.M."/>
            <person name="Wayne K.J."/>
            <person name="Tettelin H."/>
            <person name="Glass J.I."/>
            <person name="Rusch D."/>
            <person name="Podicherti R."/>
            <person name="Tsui H.-C.T."/>
            <person name="Winkler M.E."/>
        </authorList>
    </citation>
    <scope>NUCLEOTIDE SEQUENCE</scope>
</reference>
<organism evidence="2">
    <name type="scientific">marine metagenome</name>
    <dbReference type="NCBI Taxonomy" id="408172"/>
    <lineage>
        <taxon>unclassified sequences</taxon>
        <taxon>metagenomes</taxon>
        <taxon>ecological metagenomes</taxon>
    </lineage>
</organism>
<gene>
    <name evidence="2" type="ORF">METZ01_LOCUS435910</name>
</gene>
<sequence>LGVHLMNGSLPIPTGKPGRLAWNILFPALILSLSTMSARPLSAIQNNRELYQLEAVRVPEGPIIDGSMEDAVWQRAPVIDQFIQQEPAEGAPATERTEVRVLYDESNLYVGVRAFDSESNAIIASEMRRDSDRLLDEDNFQIILDTFNDSRSAYMFVTSPLGAKLEQQIFEEGEGGRRGFTTNNNVNRNWDGVWYVSTRQLSDGWMAEIAIPMVTVRFPDADRQDWGLNFMRNIRRKNKQEFLAPIPRAYSLTRASLAGSLTD</sequence>
<dbReference type="EMBL" id="UINC01176089">
    <property type="protein sequence ID" value="SVD83056.1"/>
    <property type="molecule type" value="Genomic_DNA"/>
</dbReference>
<dbReference type="GO" id="GO:0016052">
    <property type="term" value="P:carbohydrate catabolic process"/>
    <property type="evidence" value="ECO:0007669"/>
    <property type="project" value="InterPro"/>
</dbReference>
<dbReference type="Pfam" id="PF06452">
    <property type="entry name" value="CBM9_1"/>
    <property type="match status" value="1"/>
</dbReference>
<evidence type="ECO:0000313" key="2">
    <source>
        <dbReference type="EMBL" id="SVD83056.1"/>
    </source>
</evidence>
<dbReference type="AlphaFoldDB" id="A0A382YIE2"/>
<dbReference type="CDD" id="cd09618">
    <property type="entry name" value="CBM9_like_2"/>
    <property type="match status" value="1"/>
</dbReference>
<feature type="non-terminal residue" evidence="2">
    <location>
        <position position="263"/>
    </location>
</feature>
<dbReference type="GO" id="GO:0030246">
    <property type="term" value="F:carbohydrate binding"/>
    <property type="evidence" value="ECO:0007669"/>
    <property type="project" value="InterPro"/>
</dbReference>